<name>A0A0G0W7S1_UNCC2</name>
<sequence>MKGHNLGELRKKDCSQPAQSDYERIKACMAMCSGFLGHSTIDLFPSGRLIGMKVVAEDAIRRDCRQCSNERKEGCTRYGLFVDAIINGRRRLPREPGVYRESFAIAI</sequence>
<protein>
    <submittedName>
        <fullName evidence="1">Uncharacterized protein</fullName>
    </submittedName>
</protein>
<accession>A0A0G0W7S1</accession>
<gene>
    <name evidence="1" type="ORF">UU65_C0003G0114</name>
</gene>
<evidence type="ECO:0000313" key="2">
    <source>
        <dbReference type="Proteomes" id="UP000033869"/>
    </source>
</evidence>
<proteinExistence type="predicted"/>
<dbReference type="Proteomes" id="UP000033869">
    <property type="component" value="Unassembled WGS sequence"/>
</dbReference>
<comment type="caution">
    <text evidence="1">The sequence shown here is derived from an EMBL/GenBank/DDBJ whole genome shotgun (WGS) entry which is preliminary data.</text>
</comment>
<dbReference type="EMBL" id="LCBL01000003">
    <property type="protein sequence ID" value="KKS09059.1"/>
    <property type="molecule type" value="Genomic_DNA"/>
</dbReference>
<dbReference type="AlphaFoldDB" id="A0A0G0W7S1"/>
<organism evidence="1 2">
    <name type="scientific">candidate division CPR2 bacterium GW2011_GWC1_41_48</name>
    <dbReference type="NCBI Taxonomy" id="1618344"/>
    <lineage>
        <taxon>Bacteria</taxon>
        <taxon>Bacteria division CPR2</taxon>
    </lineage>
</organism>
<evidence type="ECO:0000313" key="1">
    <source>
        <dbReference type="EMBL" id="KKS09059.1"/>
    </source>
</evidence>
<reference evidence="1 2" key="1">
    <citation type="journal article" date="2015" name="Nature">
        <title>rRNA introns, odd ribosomes, and small enigmatic genomes across a large radiation of phyla.</title>
        <authorList>
            <person name="Brown C.T."/>
            <person name="Hug L.A."/>
            <person name="Thomas B.C."/>
            <person name="Sharon I."/>
            <person name="Castelle C.J."/>
            <person name="Singh A."/>
            <person name="Wilkins M.J."/>
            <person name="Williams K.H."/>
            <person name="Banfield J.F."/>
        </authorList>
    </citation>
    <scope>NUCLEOTIDE SEQUENCE [LARGE SCALE GENOMIC DNA]</scope>
</reference>